<keyword evidence="2" id="KW-1185">Reference proteome</keyword>
<proteinExistence type="predicted"/>
<dbReference type="Proteomes" id="UP000008281">
    <property type="component" value="Unassembled WGS sequence"/>
</dbReference>
<evidence type="ECO:0000313" key="1">
    <source>
        <dbReference type="EMBL" id="EFO88110.1"/>
    </source>
</evidence>
<name>E3N6I8_CAERE</name>
<evidence type="ECO:0000313" key="2">
    <source>
        <dbReference type="Proteomes" id="UP000008281"/>
    </source>
</evidence>
<dbReference type="HOGENOM" id="CLU_598860_0_0_1"/>
<dbReference type="AlphaFoldDB" id="E3N6I8"/>
<dbReference type="EMBL" id="DS268540">
    <property type="protein sequence ID" value="EFO88110.1"/>
    <property type="molecule type" value="Genomic_DNA"/>
</dbReference>
<protein>
    <submittedName>
        <fullName evidence="1">Uncharacterized protein</fullName>
    </submittedName>
</protein>
<dbReference type="InParanoid" id="E3N6I8"/>
<sequence length="457" mass="53244">MAMEPPEIVRPIPTRPVVQTIPIRMPRPNSMESVMRCIMGDDIQNESQQIPIPPIEEPIPHVEPPSLSSLIQNVLGRAEFYNMLFPQIPVAPLLQPNPIIESGNQEELPLNTSPPPPIEPTSNPLESYPIQEILFRYADGLSKANLRLVNRAFHQIANRSPLGITKIKVVEYEQKIKLEVFDGEWIRKDFSQVKEFMSEFLWILNHPSLQLEMLHFDVMGNSFADNKEWIPYQFLYVAAKRLEGKISCHEFLITVDECASETGEKAELLLEMLDASTIKEMKIQMKRRRIGPRLNDHWRTDFEHPIMRTNHWENVETCTFQVSDYQIPPRYLYGFQEVNIETMNCSALKEMIYTYICNDSRDHDIEINFNVDFEKDYLLERLFDQPREPERYVGIFDDGKVFYGHVAGTGVNIEIFEPDLMLSMDIFENEGSIILREEVMELEEQLEDDEEEDSDDE</sequence>
<gene>
    <name evidence="1" type="ORF">CRE_06018</name>
</gene>
<accession>E3N6I8</accession>
<organism evidence="2">
    <name type="scientific">Caenorhabditis remanei</name>
    <name type="common">Caenorhabditis vulgaris</name>
    <dbReference type="NCBI Taxonomy" id="31234"/>
    <lineage>
        <taxon>Eukaryota</taxon>
        <taxon>Metazoa</taxon>
        <taxon>Ecdysozoa</taxon>
        <taxon>Nematoda</taxon>
        <taxon>Chromadorea</taxon>
        <taxon>Rhabditida</taxon>
        <taxon>Rhabditina</taxon>
        <taxon>Rhabditomorpha</taxon>
        <taxon>Rhabditoidea</taxon>
        <taxon>Rhabditidae</taxon>
        <taxon>Peloderinae</taxon>
        <taxon>Caenorhabditis</taxon>
    </lineage>
</organism>
<reference evidence="1" key="1">
    <citation type="submission" date="2007-07" db="EMBL/GenBank/DDBJ databases">
        <title>PCAP assembly of the Caenorhabditis remanei genome.</title>
        <authorList>
            <consortium name="The Caenorhabditis remanei Sequencing Consortium"/>
            <person name="Wilson R.K."/>
        </authorList>
    </citation>
    <scope>NUCLEOTIDE SEQUENCE [LARGE SCALE GENOMIC DNA]</scope>
    <source>
        <strain evidence="1">PB4641</strain>
    </source>
</reference>